<keyword evidence="1" id="KW-0645">Protease</keyword>
<accession>A0ABU9B0Z6</accession>
<dbReference type="Gene3D" id="2.40.10.120">
    <property type="match status" value="1"/>
</dbReference>
<reference evidence="1 2" key="1">
    <citation type="submission" date="2024-04" db="EMBL/GenBank/DDBJ databases">
        <title>Luteolibacter sp. isolated from soil.</title>
        <authorList>
            <person name="An J."/>
        </authorList>
    </citation>
    <scope>NUCLEOTIDE SEQUENCE [LARGE SCALE GENOMIC DNA]</scope>
    <source>
        <strain evidence="1 2">Y139</strain>
    </source>
</reference>
<dbReference type="Pfam" id="PF13365">
    <property type="entry name" value="Trypsin_2"/>
    <property type="match status" value="1"/>
</dbReference>
<gene>
    <name evidence="1" type="ORF">WKV53_18675</name>
</gene>
<organism evidence="1 2">
    <name type="scientific">Luteolibacter soli</name>
    <dbReference type="NCBI Taxonomy" id="3135280"/>
    <lineage>
        <taxon>Bacteria</taxon>
        <taxon>Pseudomonadati</taxon>
        <taxon>Verrucomicrobiota</taxon>
        <taxon>Verrucomicrobiia</taxon>
        <taxon>Verrucomicrobiales</taxon>
        <taxon>Verrucomicrobiaceae</taxon>
        <taxon>Luteolibacter</taxon>
    </lineage>
</organism>
<proteinExistence type="predicted"/>
<evidence type="ECO:0000313" key="1">
    <source>
        <dbReference type="EMBL" id="MEK7952545.1"/>
    </source>
</evidence>
<keyword evidence="1" id="KW-0378">Hydrolase</keyword>
<dbReference type="EMBL" id="JBBUKT010000007">
    <property type="protein sequence ID" value="MEK7952545.1"/>
    <property type="molecule type" value="Genomic_DNA"/>
</dbReference>
<protein>
    <submittedName>
        <fullName evidence="1">Serine protease</fullName>
    </submittedName>
</protein>
<dbReference type="InterPro" id="IPR009003">
    <property type="entry name" value="Peptidase_S1_PA"/>
</dbReference>
<dbReference type="GO" id="GO:0006508">
    <property type="term" value="P:proteolysis"/>
    <property type="evidence" value="ECO:0007669"/>
    <property type="project" value="UniProtKB-KW"/>
</dbReference>
<dbReference type="Proteomes" id="UP001371305">
    <property type="component" value="Unassembled WGS sequence"/>
</dbReference>
<evidence type="ECO:0000313" key="2">
    <source>
        <dbReference type="Proteomes" id="UP001371305"/>
    </source>
</evidence>
<dbReference type="GO" id="GO:0008233">
    <property type="term" value="F:peptidase activity"/>
    <property type="evidence" value="ECO:0007669"/>
    <property type="project" value="UniProtKB-KW"/>
</dbReference>
<dbReference type="SUPFAM" id="SSF50494">
    <property type="entry name" value="Trypsin-like serine proteases"/>
    <property type="match status" value="1"/>
</dbReference>
<dbReference type="RefSeq" id="WP_341406301.1">
    <property type="nucleotide sequence ID" value="NZ_JBBUKT010000007.1"/>
</dbReference>
<keyword evidence="2" id="KW-1185">Reference proteome</keyword>
<name>A0ABU9B0Z6_9BACT</name>
<comment type="caution">
    <text evidence="1">The sequence shown here is derived from an EMBL/GenBank/DDBJ whole genome shotgun (WGS) entry which is preliminary data.</text>
</comment>
<sequence>MPPPAPLKSNAVPEAWATLPTSQWPQLVLTNSAKFKGHSALQGASSFLLRASGDRTIAATARHLLGPNGGVTPTISPDRLDSVLDSWVMYPRTKPQDFMTIAAHGIAPPSGKASDWLLLEIKNNSKPLPAAPLTLRPTPVSVGEEVFLVGVPYSETDRMQNVYRAKVTHRAAPDWFRYRLETPVDIRGFSGAPILDKNGWVVGVMTVWFEPQMDGDKFLEAGGQDAASVAEVVSKKK</sequence>